<evidence type="ECO:0000256" key="1">
    <source>
        <dbReference type="ARBA" id="ARBA00022679"/>
    </source>
</evidence>
<organism evidence="4 5">
    <name type="scientific">Lentzea atacamensis</name>
    <dbReference type="NCBI Taxonomy" id="531938"/>
    <lineage>
        <taxon>Bacteria</taxon>
        <taxon>Bacillati</taxon>
        <taxon>Actinomycetota</taxon>
        <taxon>Actinomycetes</taxon>
        <taxon>Pseudonocardiales</taxon>
        <taxon>Pseudonocardiaceae</taxon>
        <taxon>Lentzea</taxon>
    </lineage>
</organism>
<dbReference type="GO" id="GO:0005840">
    <property type="term" value="C:ribosome"/>
    <property type="evidence" value="ECO:0007669"/>
    <property type="project" value="UniProtKB-KW"/>
</dbReference>
<dbReference type="InterPro" id="IPR050832">
    <property type="entry name" value="Bact_Acetyltransf"/>
</dbReference>
<dbReference type="Proteomes" id="UP000246005">
    <property type="component" value="Unassembled WGS sequence"/>
</dbReference>
<dbReference type="EMBL" id="QGHB01000013">
    <property type="protein sequence ID" value="PWK82450.1"/>
    <property type="molecule type" value="Genomic_DNA"/>
</dbReference>
<keyword evidence="2" id="KW-0012">Acyltransferase</keyword>
<gene>
    <name evidence="4" type="ORF">C8D88_11343</name>
</gene>
<dbReference type="GO" id="GO:0016747">
    <property type="term" value="F:acyltransferase activity, transferring groups other than amino-acyl groups"/>
    <property type="evidence" value="ECO:0007669"/>
    <property type="project" value="InterPro"/>
</dbReference>
<evidence type="ECO:0000313" key="4">
    <source>
        <dbReference type="EMBL" id="PWK82450.1"/>
    </source>
</evidence>
<proteinExistence type="predicted"/>
<evidence type="ECO:0000259" key="3">
    <source>
        <dbReference type="PROSITE" id="PS51186"/>
    </source>
</evidence>
<feature type="domain" description="N-acetyltransferase" evidence="3">
    <location>
        <begin position="168"/>
        <end position="317"/>
    </location>
</feature>
<dbReference type="SUPFAM" id="SSF55729">
    <property type="entry name" value="Acyl-CoA N-acyltransferases (Nat)"/>
    <property type="match status" value="2"/>
</dbReference>
<dbReference type="RefSeq" id="WP_109640429.1">
    <property type="nucleotide sequence ID" value="NZ_QGHB01000013.1"/>
</dbReference>
<dbReference type="Gene3D" id="3.40.630.30">
    <property type="match status" value="1"/>
</dbReference>
<feature type="domain" description="N-acetyltransferase" evidence="3">
    <location>
        <begin position="4"/>
        <end position="157"/>
    </location>
</feature>
<dbReference type="Pfam" id="PF00583">
    <property type="entry name" value="Acetyltransf_1"/>
    <property type="match status" value="2"/>
</dbReference>
<name>A0A316HP18_9PSEU</name>
<keyword evidence="4" id="KW-0689">Ribosomal protein</keyword>
<dbReference type="InterPro" id="IPR000182">
    <property type="entry name" value="GNAT_dom"/>
</dbReference>
<protein>
    <submittedName>
        <fullName evidence="4">Ribosomal protein S18 acetylase RimI-like enzyme</fullName>
    </submittedName>
</protein>
<dbReference type="CDD" id="cd04301">
    <property type="entry name" value="NAT_SF"/>
    <property type="match status" value="2"/>
</dbReference>
<dbReference type="AlphaFoldDB" id="A0A316HP18"/>
<keyword evidence="1" id="KW-0808">Transferase</keyword>
<sequence length="317" mass="34853">MQKLTWRPLTSEDAQSSADLLNVIETVDKIGENYTAEDTLTELIDPYADLERASLAAFDGDVMVGFMKVRHKPSAYEVHRVFLDGGVHPGYRRRGVGTALVEAGIKAAKVVHELHHPASKLVVDVLKAEHIAGVPEVLRSQGFAPVRHYERMEHPLSDLQPVAIPDGLLIEPWSPDDDDDFRLARNASYQDYWGAAPMPADHWQNKITNQTFRPEVSFLVRDAANGAPAGVLVTVHWEADTAATGIRNAHFMVIGTVPEYRKRGVASALLGHALQAAAEQGYDDASLSVESAGRTPSIFAKAGFTPKMRYVRWALNV</sequence>
<accession>A0A316HP18</accession>
<evidence type="ECO:0000313" key="5">
    <source>
        <dbReference type="Proteomes" id="UP000246005"/>
    </source>
</evidence>
<evidence type="ECO:0000256" key="2">
    <source>
        <dbReference type="ARBA" id="ARBA00023315"/>
    </source>
</evidence>
<reference evidence="4 5" key="1">
    <citation type="submission" date="2018-05" db="EMBL/GenBank/DDBJ databases">
        <title>Genomic Encyclopedia of Type Strains, Phase IV (KMG-IV): sequencing the most valuable type-strain genomes for metagenomic binning, comparative biology and taxonomic classification.</title>
        <authorList>
            <person name="Goeker M."/>
        </authorList>
    </citation>
    <scope>NUCLEOTIDE SEQUENCE [LARGE SCALE GENOMIC DNA]</scope>
    <source>
        <strain evidence="4 5">DSM 45480</strain>
    </source>
</reference>
<dbReference type="InterPro" id="IPR016181">
    <property type="entry name" value="Acyl_CoA_acyltransferase"/>
</dbReference>
<keyword evidence="4" id="KW-0687">Ribonucleoprotein</keyword>
<comment type="caution">
    <text evidence="4">The sequence shown here is derived from an EMBL/GenBank/DDBJ whole genome shotgun (WGS) entry which is preliminary data.</text>
</comment>
<dbReference type="PROSITE" id="PS51186">
    <property type="entry name" value="GNAT"/>
    <property type="match status" value="2"/>
</dbReference>
<dbReference type="PANTHER" id="PTHR43877">
    <property type="entry name" value="AMINOALKYLPHOSPHONATE N-ACETYLTRANSFERASE-RELATED-RELATED"/>
    <property type="match status" value="1"/>
</dbReference>